<keyword evidence="2" id="KW-0813">Transport</keyword>
<feature type="transmembrane region" description="Helical" evidence="7">
    <location>
        <begin position="173"/>
        <end position="195"/>
    </location>
</feature>
<dbReference type="PANTHER" id="PTHR43266:SF2">
    <property type="entry name" value="MAJOR FACILITATOR SUPERFAMILY (MFS) PROFILE DOMAIN-CONTAINING PROTEIN"/>
    <property type="match status" value="1"/>
</dbReference>
<proteinExistence type="predicted"/>
<evidence type="ECO:0000256" key="6">
    <source>
        <dbReference type="ARBA" id="ARBA00023136"/>
    </source>
</evidence>
<evidence type="ECO:0000256" key="4">
    <source>
        <dbReference type="ARBA" id="ARBA00022692"/>
    </source>
</evidence>
<feature type="transmembrane region" description="Helical" evidence="7">
    <location>
        <begin position="416"/>
        <end position="437"/>
    </location>
</feature>
<evidence type="ECO:0000256" key="5">
    <source>
        <dbReference type="ARBA" id="ARBA00022989"/>
    </source>
</evidence>
<dbReference type="AlphaFoldDB" id="E6PLN4"/>
<protein>
    <submittedName>
        <fullName evidence="8">Putative Permease of the major facilitator superfamily</fullName>
    </submittedName>
</protein>
<keyword evidence="6 7" id="KW-0472">Membrane</keyword>
<dbReference type="PANTHER" id="PTHR43266">
    <property type="entry name" value="MACROLIDE-EFFLUX PROTEIN"/>
    <property type="match status" value="1"/>
</dbReference>
<dbReference type="Gene3D" id="1.20.1250.20">
    <property type="entry name" value="MFS general substrate transporter like domains"/>
    <property type="match status" value="1"/>
</dbReference>
<evidence type="ECO:0000313" key="8">
    <source>
        <dbReference type="EMBL" id="CBH95835.1"/>
    </source>
</evidence>
<keyword evidence="4 7" id="KW-0812">Transmembrane</keyword>
<feature type="transmembrane region" description="Helical" evidence="7">
    <location>
        <begin position="215"/>
        <end position="236"/>
    </location>
</feature>
<evidence type="ECO:0000256" key="7">
    <source>
        <dbReference type="SAM" id="Phobius"/>
    </source>
</evidence>
<evidence type="ECO:0000256" key="1">
    <source>
        <dbReference type="ARBA" id="ARBA00004651"/>
    </source>
</evidence>
<dbReference type="Pfam" id="PF07690">
    <property type="entry name" value="MFS_1"/>
    <property type="match status" value="1"/>
</dbReference>
<dbReference type="GO" id="GO:0022857">
    <property type="term" value="F:transmembrane transporter activity"/>
    <property type="evidence" value="ECO:0007669"/>
    <property type="project" value="InterPro"/>
</dbReference>
<comment type="caution">
    <text evidence="8">The sequence shown here is derived from an EMBL/GenBank/DDBJ whole genome shotgun (WGS) entry which is preliminary data.</text>
</comment>
<name>E6PLN4_9ZZZZ</name>
<dbReference type="InterPro" id="IPR036259">
    <property type="entry name" value="MFS_trans_sf"/>
</dbReference>
<dbReference type="EMBL" id="CABM01000014">
    <property type="protein sequence ID" value="CBH95835.1"/>
    <property type="molecule type" value="Genomic_DNA"/>
</dbReference>
<gene>
    <name evidence="8" type="ORF">CARN2_2106</name>
</gene>
<comment type="subcellular location">
    <subcellularLocation>
        <location evidence="1">Cell membrane</location>
        <topology evidence="1">Multi-pass membrane protein</topology>
    </subcellularLocation>
</comment>
<reference evidence="8" key="1">
    <citation type="submission" date="2009-10" db="EMBL/GenBank/DDBJ databases">
        <title>Diversity of trophic interactions inside an arsenic-rich microbial ecosystem.</title>
        <authorList>
            <person name="Bertin P.N."/>
            <person name="Heinrich-Salmeron A."/>
            <person name="Pelletier E."/>
            <person name="Goulhen-Chollet F."/>
            <person name="Arsene-Ploetze F."/>
            <person name="Gallien S."/>
            <person name="Calteau A."/>
            <person name="Vallenet D."/>
            <person name="Casiot C."/>
            <person name="Chane-Woon-Ming B."/>
            <person name="Giloteaux L."/>
            <person name="Barakat M."/>
            <person name="Bonnefoy V."/>
            <person name="Bruneel O."/>
            <person name="Chandler M."/>
            <person name="Cleiss J."/>
            <person name="Duran R."/>
            <person name="Elbaz-Poulichet F."/>
            <person name="Fonknechten N."/>
            <person name="Lauga B."/>
            <person name="Mornico D."/>
            <person name="Ortet P."/>
            <person name="Schaeffer C."/>
            <person name="Siguier P."/>
            <person name="Alexander Thil Smith A."/>
            <person name="Van Dorsselaer A."/>
            <person name="Weissenbach J."/>
            <person name="Medigue C."/>
            <person name="Le Paslier D."/>
        </authorList>
    </citation>
    <scope>NUCLEOTIDE SEQUENCE</scope>
</reference>
<feature type="transmembrane region" description="Helical" evidence="7">
    <location>
        <begin position="128"/>
        <end position="152"/>
    </location>
</feature>
<feature type="transmembrane region" description="Helical" evidence="7">
    <location>
        <begin position="443"/>
        <end position="462"/>
    </location>
</feature>
<dbReference type="InterPro" id="IPR011701">
    <property type="entry name" value="MFS"/>
</dbReference>
<evidence type="ECO:0000256" key="3">
    <source>
        <dbReference type="ARBA" id="ARBA00022475"/>
    </source>
</evidence>
<evidence type="ECO:0000256" key="2">
    <source>
        <dbReference type="ARBA" id="ARBA00022448"/>
    </source>
</evidence>
<accession>E6PLN4</accession>
<sequence>MGIEKISGHSVFLESRSLAAASNRLGETSRAARATGDTRDATAIEIMKKGFYWIMAAQFFSSLADNALLIASIALLLQLQAPGWMTPLLKFFFTVSYVVLAPFVGAFADSMMKGRVMFITNLVKVVGLMLMLASVHPLLAYGVVGLGAAAYSPAKYGILTELLPPQQLVAANGWIEGTTVGSIILGTVFGGFLVSQMASRYLLGLPGLAHLGINTAAEAALGVIVFVYIIAALCNLKIPDTGARYPHQTANPAKQLVEFIHCTKVLWTDKLGQISMAVTTLFWGAGATLQFIVIKWAEYALGLDLSKAATLQATVAFGVAAGAILAATRVPLKKSLTVLPMGMGMGILCMVLSLYTRSLVPDLQFSVGSLHLPLYLVLAGMFMVAIGAMAGYFVVPMNALLQHRGYVLLSAGHSIAVQNFNENVSVLVMLSVYALLIKLNLHIQWIIGLFGVFVVGTMWLVMQWNKRNMRERDWTQIIGEPRHESGH</sequence>
<keyword evidence="3" id="KW-1003">Cell membrane</keyword>
<organism evidence="8">
    <name type="scientific">mine drainage metagenome</name>
    <dbReference type="NCBI Taxonomy" id="410659"/>
    <lineage>
        <taxon>unclassified sequences</taxon>
        <taxon>metagenomes</taxon>
        <taxon>ecological metagenomes</taxon>
    </lineage>
</organism>
<dbReference type="NCBIfam" id="NF008397">
    <property type="entry name" value="PRK11195.1"/>
    <property type="match status" value="1"/>
</dbReference>
<dbReference type="GO" id="GO:0005886">
    <property type="term" value="C:plasma membrane"/>
    <property type="evidence" value="ECO:0007669"/>
    <property type="project" value="UniProtKB-SubCell"/>
</dbReference>
<feature type="transmembrane region" description="Helical" evidence="7">
    <location>
        <begin position="51"/>
        <end position="76"/>
    </location>
</feature>
<dbReference type="SUPFAM" id="SSF103473">
    <property type="entry name" value="MFS general substrate transporter"/>
    <property type="match status" value="1"/>
</dbReference>
<keyword evidence="5 7" id="KW-1133">Transmembrane helix</keyword>
<feature type="transmembrane region" description="Helical" evidence="7">
    <location>
        <begin position="88"/>
        <end position="108"/>
    </location>
</feature>
<feature type="transmembrane region" description="Helical" evidence="7">
    <location>
        <begin position="335"/>
        <end position="355"/>
    </location>
</feature>
<feature type="transmembrane region" description="Helical" evidence="7">
    <location>
        <begin position="375"/>
        <end position="395"/>
    </location>
</feature>
<feature type="transmembrane region" description="Helical" evidence="7">
    <location>
        <begin position="274"/>
        <end position="297"/>
    </location>
</feature>
<feature type="transmembrane region" description="Helical" evidence="7">
    <location>
        <begin position="309"/>
        <end position="328"/>
    </location>
</feature>